<accession>A0A6L2Q4Q8</accession>
<dbReference type="EMBL" id="BLKM01000786">
    <property type="protein sequence ID" value="GFG38502.1"/>
    <property type="molecule type" value="Genomic_DNA"/>
</dbReference>
<dbReference type="PANTHER" id="PTHR10342">
    <property type="entry name" value="ARYLSULFATASE"/>
    <property type="match status" value="1"/>
</dbReference>
<evidence type="ECO:0000313" key="7">
    <source>
        <dbReference type="EMBL" id="GFG38502.1"/>
    </source>
</evidence>
<feature type="domain" description="Sulfatase N-terminal" evidence="6">
    <location>
        <begin position="19"/>
        <end position="190"/>
    </location>
</feature>
<comment type="cofactor">
    <cofactor evidence="1">
        <name>Ca(2+)</name>
        <dbReference type="ChEBI" id="CHEBI:29108"/>
    </cofactor>
</comment>
<proteinExistence type="inferred from homology"/>
<dbReference type="Gene3D" id="3.40.720.10">
    <property type="entry name" value="Alkaline Phosphatase, subunit A"/>
    <property type="match status" value="1"/>
</dbReference>
<gene>
    <name evidence="7" type="ORF">Cfor_05936</name>
</gene>
<dbReference type="Pfam" id="PF00884">
    <property type="entry name" value="Sulfatase"/>
    <property type="match status" value="1"/>
</dbReference>
<dbReference type="Proteomes" id="UP000502823">
    <property type="component" value="Unassembled WGS sequence"/>
</dbReference>
<keyword evidence="4" id="KW-0106">Calcium</keyword>
<dbReference type="GO" id="GO:0046872">
    <property type="term" value="F:metal ion binding"/>
    <property type="evidence" value="ECO:0007669"/>
    <property type="project" value="UniProtKB-KW"/>
</dbReference>
<reference evidence="8" key="1">
    <citation type="submission" date="2020-01" db="EMBL/GenBank/DDBJ databases">
        <title>Draft genome sequence of the Termite Coptotermes fromosanus.</title>
        <authorList>
            <person name="Itakura S."/>
            <person name="Yosikawa Y."/>
            <person name="Umezawa K."/>
        </authorList>
    </citation>
    <scope>NUCLEOTIDE SEQUENCE [LARGE SCALE GENOMIC DNA]</scope>
</reference>
<dbReference type="InterPro" id="IPR047115">
    <property type="entry name" value="ARSB"/>
</dbReference>
<dbReference type="SUPFAM" id="SSF53649">
    <property type="entry name" value="Alkaline phosphatase-like"/>
    <property type="match status" value="1"/>
</dbReference>
<sequence length="380" mass="41659">DWTGATQLSGVDFHRNMEPALDLSGRYATDVFTDEAVNIIEEHDTSSPLFLYLAHLACHAGNIGKLLEAPNDAIDKFGHIMEPNRKTFAGMMLKLDESVGKVVAALARRNILNNTLIVFLSDNGAPTLDVGVWRNWGSNYPLRGIKMTPWEGGLRGVAVLWSYGLESTPRVSTQLMHVSDWLPTLYTAAGGNPADLQSEEFDGVDQWDALVYNRPSRRDKALLYVDEVLNLTAVRSGQWKLVSGSSGAGDGYSGESVLSTTNPQYNPQNVLQSLAGLALAEVKSPLSADDILQLRKEATVTCSTSAHNTTCDTRKGSCLFDLSVDPCETNDLSAEHPNHVQELTELFKNYTATLVPQLNQPLNPTLADPARFNNIWSPWQ</sequence>
<dbReference type="InterPro" id="IPR017850">
    <property type="entry name" value="Alkaline_phosphatase_core_sf"/>
</dbReference>
<dbReference type="OrthoDB" id="103349at2759"/>
<comment type="caution">
    <text evidence="7">The sequence shown here is derived from an EMBL/GenBank/DDBJ whole genome shotgun (WGS) entry which is preliminary data.</text>
</comment>
<comment type="similarity">
    <text evidence="2">Belongs to the sulfatase family.</text>
</comment>
<dbReference type="GO" id="GO:0008484">
    <property type="term" value="F:sulfuric ester hydrolase activity"/>
    <property type="evidence" value="ECO:0007669"/>
    <property type="project" value="InterPro"/>
</dbReference>
<keyword evidence="3" id="KW-0479">Metal-binding</keyword>
<evidence type="ECO:0000256" key="4">
    <source>
        <dbReference type="ARBA" id="ARBA00022837"/>
    </source>
</evidence>
<protein>
    <recommendedName>
        <fullName evidence="6">Sulfatase N-terminal domain-containing protein</fullName>
    </recommendedName>
</protein>
<dbReference type="PANTHER" id="PTHR10342:SF264">
    <property type="entry name" value="MIP05773P-RELATED"/>
    <property type="match status" value="1"/>
</dbReference>
<keyword evidence="5" id="KW-0325">Glycoprotein</keyword>
<keyword evidence="8" id="KW-1185">Reference proteome</keyword>
<evidence type="ECO:0000313" key="8">
    <source>
        <dbReference type="Proteomes" id="UP000502823"/>
    </source>
</evidence>
<dbReference type="Gene3D" id="3.30.1120.10">
    <property type="match status" value="1"/>
</dbReference>
<dbReference type="InterPro" id="IPR000917">
    <property type="entry name" value="Sulfatase_N"/>
</dbReference>
<evidence type="ECO:0000256" key="5">
    <source>
        <dbReference type="ARBA" id="ARBA00023180"/>
    </source>
</evidence>
<dbReference type="InParanoid" id="A0A6L2Q4Q8"/>
<dbReference type="AlphaFoldDB" id="A0A6L2Q4Q8"/>
<evidence type="ECO:0000259" key="6">
    <source>
        <dbReference type="Pfam" id="PF00884"/>
    </source>
</evidence>
<name>A0A6L2Q4Q8_COPFO</name>
<evidence type="ECO:0000256" key="3">
    <source>
        <dbReference type="ARBA" id="ARBA00022723"/>
    </source>
</evidence>
<organism evidence="7 8">
    <name type="scientific">Coptotermes formosanus</name>
    <name type="common">Formosan subterranean termite</name>
    <dbReference type="NCBI Taxonomy" id="36987"/>
    <lineage>
        <taxon>Eukaryota</taxon>
        <taxon>Metazoa</taxon>
        <taxon>Ecdysozoa</taxon>
        <taxon>Arthropoda</taxon>
        <taxon>Hexapoda</taxon>
        <taxon>Insecta</taxon>
        <taxon>Pterygota</taxon>
        <taxon>Neoptera</taxon>
        <taxon>Polyneoptera</taxon>
        <taxon>Dictyoptera</taxon>
        <taxon>Blattodea</taxon>
        <taxon>Blattoidea</taxon>
        <taxon>Termitoidae</taxon>
        <taxon>Rhinotermitidae</taxon>
        <taxon>Coptotermes</taxon>
    </lineage>
</organism>
<feature type="non-terminal residue" evidence="7">
    <location>
        <position position="1"/>
    </location>
</feature>
<evidence type="ECO:0000256" key="2">
    <source>
        <dbReference type="ARBA" id="ARBA00008779"/>
    </source>
</evidence>
<evidence type="ECO:0000256" key="1">
    <source>
        <dbReference type="ARBA" id="ARBA00001913"/>
    </source>
</evidence>